<gene>
    <name evidence="1" type="ORF">D7Y13_21080</name>
</gene>
<evidence type="ECO:0000313" key="1">
    <source>
        <dbReference type="EMBL" id="RKI06046.1"/>
    </source>
</evidence>
<proteinExistence type="predicted"/>
<accession>A0ABX9QFD6</accession>
<comment type="caution">
    <text evidence="1">The sequence shown here is derived from an EMBL/GenBank/DDBJ whole genome shotgun (WGS) entry which is preliminary data.</text>
</comment>
<reference evidence="1 2" key="1">
    <citation type="submission" date="2018-09" db="EMBL/GenBank/DDBJ databases">
        <authorList>
            <person name="Livingstone P.G."/>
            <person name="Whitworth D.E."/>
        </authorList>
    </citation>
    <scope>NUCLEOTIDE SEQUENCE [LARGE SCALE GENOMIC DNA]</scope>
    <source>
        <strain evidence="1 2">CA031B</strain>
    </source>
</reference>
<organism evidence="1 2">
    <name type="scientific">Corallococcus praedator</name>
    <dbReference type="NCBI Taxonomy" id="2316724"/>
    <lineage>
        <taxon>Bacteria</taxon>
        <taxon>Pseudomonadati</taxon>
        <taxon>Myxococcota</taxon>
        <taxon>Myxococcia</taxon>
        <taxon>Myxococcales</taxon>
        <taxon>Cystobacterineae</taxon>
        <taxon>Myxococcaceae</taxon>
        <taxon>Corallococcus</taxon>
    </lineage>
</organism>
<sequence length="471" mass="51665">MPAIRGAECERWIQQFAVEKGVGVAALPDSGIQEALKLAGFTASLFAIRVAKQNVLANRVAVARPPEARPQEAQPPRDVVRLDLAPVARVHPLGLSSSLSPGIRSALWGLSNLRDAAKMPRALFFERAALGIDDFAAYARARYGELGPSMEFDLAQLTKAYGAAVRGDFRQLLIDPNVVSRTHLKPFYAFALGHQKKLSGCTPFQVRQAYGNTLPAKTYYRALKLSAGLAEKFQREIGMTCRAFRSLPDYANLEQRIMRNDPTVLDTRELADAPLATVLKYHIRPFSRASAMRAWSTLKDKQPYLEKAAEALKVSVKDPKQKVNITRQASSDYDAARRQDLARLKDGDAFLSVSEDMRVALSVAADPDMAGKLKVGEAIYLFALKLFPLDVLDPADYLGTGESPSHVTFGGGMPEPYTAHIEGIVVGHIHHFEIMKFEKLDPAACTKFKMELAWKSEAPSSGGSSLALSKH</sequence>
<keyword evidence="2" id="KW-1185">Reference proteome</keyword>
<dbReference type="Proteomes" id="UP000278907">
    <property type="component" value="Unassembled WGS sequence"/>
</dbReference>
<protein>
    <submittedName>
        <fullName evidence="1">Uncharacterized protein</fullName>
    </submittedName>
</protein>
<dbReference type="RefSeq" id="WP_120584561.1">
    <property type="nucleotide sequence ID" value="NZ_RAWI01000162.1"/>
</dbReference>
<name>A0ABX9QFD6_9BACT</name>
<evidence type="ECO:0000313" key="2">
    <source>
        <dbReference type="Proteomes" id="UP000278907"/>
    </source>
</evidence>
<dbReference type="EMBL" id="RAWI01000162">
    <property type="protein sequence ID" value="RKI06046.1"/>
    <property type="molecule type" value="Genomic_DNA"/>
</dbReference>